<keyword evidence="1" id="KW-0812">Transmembrane</keyword>
<proteinExistence type="predicted"/>
<feature type="transmembrane region" description="Helical" evidence="1">
    <location>
        <begin position="22"/>
        <end position="43"/>
    </location>
</feature>
<keyword evidence="2" id="KW-1185">Reference proteome</keyword>
<accession>A0A915EKU6</accession>
<dbReference type="WBParaSite" id="jg6989">
    <property type="protein sequence ID" value="jg6989"/>
    <property type="gene ID" value="jg6989"/>
</dbReference>
<evidence type="ECO:0000313" key="3">
    <source>
        <dbReference type="WBParaSite" id="jg6989"/>
    </source>
</evidence>
<evidence type="ECO:0000256" key="1">
    <source>
        <dbReference type="SAM" id="Phobius"/>
    </source>
</evidence>
<dbReference type="Proteomes" id="UP000887574">
    <property type="component" value="Unplaced"/>
</dbReference>
<sequence length="109" mass="12853">MAPIGGWDKNKRRDENERHTELIITTTLITPFGWVTWTHLLSLSRKDRLQMCKAKEMQCETERPMDMLVDKKKKVSMYVHTDTKDREKKFLENTRTISQIGDALLALFL</sequence>
<keyword evidence="1" id="KW-0472">Membrane</keyword>
<keyword evidence="1" id="KW-1133">Transmembrane helix</keyword>
<organism evidence="2 3">
    <name type="scientific">Ditylenchus dipsaci</name>
    <dbReference type="NCBI Taxonomy" id="166011"/>
    <lineage>
        <taxon>Eukaryota</taxon>
        <taxon>Metazoa</taxon>
        <taxon>Ecdysozoa</taxon>
        <taxon>Nematoda</taxon>
        <taxon>Chromadorea</taxon>
        <taxon>Rhabditida</taxon>
        <taxon>Tylenchina</taxon>
        <taxon>Tylenchomorpha</taxon>
        <taxon>Sphaerularioidea</taxon>
        <taxon>Anguinidae</taxon>
        <taxon>Anguininae</taxon>
        <taxon>Ditylenchus</taxon>
    </lineage>
</organism>
<name>A0A915EKU6_9BILA</name>
<reference evidence="3" key="1">
    <citation type="submission" date="2022-11" db="UniProtKB">
        <authorList>
            <consortium name="WormBaseParasite"/>
        </authorList>
    </citation>
    <scope>IDENTIFICATION</scope>
</reference>
<dbReference type="AlphaFoldDB" id="A0A915EKU6"/>
<protein>
    <submittedName>
        <fullName evidence="3">F-box associated domain-containing protein</fullName>
    </submittedName>
</protein>
<evidence type="ECO:0000313" key="2">
    <source>
        <dbReference type="Proteomes" id="UP000887574"/>
    </source>
</evidence>